<keyword evidence="5" id="KW-1185">Reference proteome</keyword>
<dbReference type="OrthoDB" id="2738831at2759"/>
<gene>
    <name evidence="4" type="ORF">D9758_002559</name>
</gene>
<keyword evidence="2" id="KW-0812">Transmembrane</keyword>
<evidence type="ECO:0000256" key="2">
    <source>
        <dbReference type="SAM" id="Phobius"/>
    </source>
</evidence>
<feature type="transmembrane region" description="Helical" evidence="2">
    <location>
        <begin position="45"/>
        <end position="65"/>
    </location>
</feature>
<dbReference type="AlphaFoldDB" id="A0A8H5GQS2"/>
<keyword evidence="2" id="KW-0472">Membrane</keyword>
<organism evidence="4 5">
    <name type="scientific">Tetrapyrgos nigripes</name>
    <dbReference type="NCBI Taxonomy" id="182062"/>
    <lineage>
        <taxon>Eukaryota</taxon>
        <taxon>Fungi</taxon>
        <taxon>Dikarya</taxon>
        <taxon>Basidiomycota</taxon>
        <taxon>Agaricomycotina</taxon>
        <taxon>Agaricomycetes</taxon>
        <taxon>Agaricomycetidae</taxon>
        <taxon>Agaricales</taxon>
        <taxon>Marasmiineae</taxon>
        <taxon>Marasmiaceae</taxon>
        <taxon>Tetrapyrgos</taxon>
    </lineage>
</organism>
<feature type="transmembrane region" description="Helical" evidence="2">
    <location>
        <begin position="204"/>
        <end position="231"/>
    </location>
</feature>
<feature type="domain" description="DUF6534" evidence="3">
    <location>
        <begin position="215"/>
        <end position="302"/>
    </location>
</feature>
<feature type="transmembrane region" description="Helical" evidence="2">
    <location>
        <begin position="12"/>
        <end position="33"/>
    </location>
</feature>
<evidence type="ECO:0000313" key="4">
    <source>
        <dbReference type="EMBL" id="KAF5369558.1"/>
    </source>
</evidence>
<dbReference type="Pfam" id="PF20152">
    <property type="entry name" value="DUF6534"/>
    <property type="match status" value="1"/>
</dbReference>
<protein>
    <recommendedName>
        <fullName evidence="3">DUF6534 domain-containing protein</fullName>
    </recommendedName>
</protein>
<evidence type="ECO:0000256" key="1">
    <source>
        <dbReference type="SAM" id="MobiDB-lite"/>
    </source>
</evidence>
<evidence type="ECO:0000313" key="5">
    <source>
        <dbReference type="Proteomes" id="UP000559256"/>
    </source>
</evidence>
<dbReference type="InterPro" id="IPR045339">
    <property type="entry name" value="DUF6534"/>
</dbReference>
<feature type="transmembrane region" description="Helical" evidence="2">
    <location>
        <begin position="243"/>
        <end position="270"/>
    </location>
</feature>
<evidence type="ECO:0000259" key="3">
    <source>
        <dbReference type="Pfam" id="PF20152"/>
    </source>
</evidence>
<feature type="region of interest" description="Disordered" evidence="1">
    <location>
        <begin position="361"/>
        <end position="382"/>
    </location>
</feature>
<dbReference type="Proteomes" id="UP000559256">
    <property type="component" value="Unassembled WGS sequence"/>
</dbReference>
<keyword evidence="2" id="KW-1133">Transmembrane helix</keyword>
<feature type="transmembrane region" description="Helical" evidence="2">
    <location>
        <begin position="276"/>
        <end position="297"/>
    </location>
</feature>
<proteinExistence type="predicted"/>
<reference evidence="4 5" key="1">
    <citation type="journal article" date="2020" name="ISME J.">
        <title>Uncovering the hidden diversity of litter-decomposition mechanisms in mushroom-forming fungi.</title>
        <authorList>
            <person name="Floudas D."/>
            <person name="Bentzer J."/>
            <person name="Ahren D."/>
            <person name="Johansson T."/>
            <person name="Persson P."/>
            <person name="Tunlid A."/>
        </authorList>
    </citation>
    <scope>NUCLEOTIDE SEQUENCE [LARGE SCALE GENOMIC DNA]</scope>
    <source>
        <strain evidence="4 5">CBS 291.85</strain>
    </source>
</reference>
<sequence>MAAMDTTYGSLLLGLVLSAALYGVTVLQTFLYFRKYPRDRGITKALVVILWSLLLSFLTAASPRLTGGLQAIGYFPFDSVHYRGILVPRHELLQYRRCSQADMEHGGARPVFRYFACSTSDSECAVVSQLQTDCNLLRTSIVDFVKECTSNGNHCGPACIHFGAYGLLDVPLDFSLIWHNAAGLGIVFTVESFQLTSMMKFDHLIWVVGAGIGSAAAADLMIAGSLCYYLSRTRTGFHRTDSLITLLIIYSLTTGLVTSLLDVIIVITFSLMPNNWVWLSVFWICGKCYVNSLLAALNSRESLREKVTHPQGSNFIQFTPVGNTSARHHRSDFTIPTPLTVSIQRDTVFRTDYSNASLPSAISSPVSPVKGSRSDHDFKEDL</sequence>
<dbReference type="PANTHER" id="PTHR40465:SF1">
    <property type="entry name" value="DUF6534 DOMAIN-CONTAINING PROTEIN"/>
    <property type="match status" value="1"/>
</dbReference>
<comment type="caution">
    <text evidence="4">The sequence shown here is derived from an EMBL/GenBank/DDBJ whole genome shotgun (WGS) entry which is preliminary data.</text>
</comment>
<feature type="compositionally biased region" description="Basic and acidic residues" evidence="1">
    <location>
        <begin position="372"/>
        <end position="382"/>
    </location>
</feature>
<accession>A0A8H5GQS2</accession>
<dbReference type="PANTHER" id="PTHR40465">
    <property type="entry name" value="CHROMOSOME 1, WHOLE GENOME SHOTGUN SEQUENCE"/>
    <property type="match status" value="1"/>
</dbReference>
<name>A0A8H5GQS2_9AGAR</name>
<dbReference type="EMBL" id="JAACJM010000013">
    <property type="protein sequence ID" value="KAF5369558.1"/>
    <property type="molecule type" value="Genomic_DNA"/>
</dbReference>